<feature type="transmembrane region" description="Helical" evidence="1">
    <location>
        <begin position="251"/>
        <end position="270"/>
    </location>
</feature>
<feature type="transmembrane region" description="Helical" evidence="1">
    <location>
        <begin position="215"/>
        <end position="236"/>
    </location>
</feature>
<keyword evidence="3" id="KW-1185">Reference proteome</keyword>
<reference evidence="2" key="1">
    <citation type="submission" date="2023-08" db="EMBL/GenBank/DDBJ databases">
        <authorList>
            <person name="Chen Y."/>
            <person name="Shah S."/>
            <person name="Dougan E. K."/>
            <person name="Thang M."/>
            <person name="Chan C."/>
        </authorList>
    </citation>
    <scope>NUCLEOTIDE SEQUENCE</scope>
</reference>
<gene>
    <name evidence="2" type="ORF">EVOR1521_LOCUS8576</name>
</gene>
<evidence type="ECO:0000313" key="3">
    <source>
        <dbReference type="Proteomes" id="UP001178507"/>
    </source>
</evidence>
<accession>A0AA36I6Q7</accession>
<feature type="transmembrane region" description="Helical" evidence="1">
    <location>
        <begin position="156"/>
        <end position="173"/>
    </location>
</feature>
<keyword evidence="1" id="KW-0472">Membrane</keyword>
<keyword evidence="1" id="KW-0812">Transmembrane</keyword>
<dbReference type="AlphaFoldDB" id="A0AA36I6Q7"/>
<keyword evidence="1" id="KW-1133">Transmembrane helix</keyword>
<sequence>MYPSSATRFVNQPRAIIDVENFGQGDKREMGVISVVNPETGDDAESASTVYVGDFSQAANDFEMSCYPFDMKRVGLSISIQKPGNLIFSIMLGCPHGDSESQTINGETVITKCTVPVQASYVGFDWKDFVCERLDDELVRCTMEGVRQWAPLFNSYMWPSLMFSAMGFMAFTLDVKMSMPRVATTMLALVSVTNLRNRLLNLLPSAGDISWMEEYFLVGMTFMLLNLAGHAVSFYLDSIGQKDLQRLVNKVNLWGMLSIMWLIIICRLHVRQCELVDATATAILVALSSLLVAVVFLVIGWHYRDALRDLFPRRRIGVFSPDGKASVLPIHKGAEED</sequence>
<dbReference type="Proteomes" id="UP001178507">
    <property type="component" value="Unassembled WGS sequence"/>
</dbReference>
<evidence type="ECO:0000313" key="2">
    <source>
        <dbReference type="EMBL" id="CAJ1380689.1"/>
    </source>
</evidence>
<name>A0AA36I6Q7_9DINO</name>
<dbReference type="Gene3D" id="1.20.58.390">
    <property type="entry name" value="Neurotransmitter-gated ion-channel transmembrane domain"/>
    <property type="match status" value="1"/>
</dbReference>
<comment type="caution">
    <text evidence="2">The sequence shown here is derived from an EMBL/GenBank/DDBJ whole genome shotgun (WGS) entry which is preliminary data.</text>
</comment>
<dbReference type="InterPro" id="IPR038050">
    <property type="entry name" value="Neuro_actylchol_rec"/>
</dbReference>
<organism evidence="2 3">
    <name type="scientific">Effrenium voratum</name>
    <dbReference type="NCBI Taxonomy" id="2562239"/>
    <lineage>
        <taxon>Eukaryota</taxon>
        <taxon>Sar</taxon>
        <taxon>Alveolata</taxon>
        <taxon>Dinophyceae</taxon>
        <taxon>Suessiales</taxon>
        <taxon>Symbiodiniaceae</taxon>
        <taxon>Effrenium</taxon>
    </lineage>
</organism>
<dbReference type="EMBL" id="CAUJNA010000737">
    <property type="protein sequence ID" value="CAJ1380689.1"/>
    <property type="molecule type" value="Genomic_DNA"/>
</dbReference>
<evidence type="ECO:0000256" key="1">
    <source>
        <dbReference type="SAM" id="Phobius"/>
    </source>
</evidence>
<protein>
    <submittedName>
        <fullName evidence="2">Uncharacterized protein</fullName>
    </submittedName>
</protein>
<feature type="transmembrane region" description="Helical" evidence="1">
    <location>
        <begin position="282"/>
        <end position="303"/>
    </location>
</feature>
<proteinExistence type="predicted"/>